<name>A0A7D3VWE2_ACTVE</name>
<dbReference type="InterPro" id="IPR050155">
    <property type="entry name" value="HAD-like_hydrolase_sf"/>
</dbReference>
<evidence type="ECO:0000313" key="2">
    <source>
        <dbReference type="Proteomes" id="UP000501240"/>
    </source>
</evidence>
<keyword evidence="1" id="KW-0378">Hydrolase</keyword>
<dbReference type="GO" id="GO:0006281">
    <property type="term" value="P:DNA repair"/>
    <property type="evidence" value="ECO:0007669"/>
    <property type="project" value="TreeGrafter"/>
</dbReference>
<organism evidence="1 2">
    <name type="scientific">Actinomadura verrucosospora</name>
    <dbReference type="NCBI Taxonomy" id="46165"/>
    <lineage>
        <taxon>Bacteria</taxon>
        <taxon>Bacillati</taxon>
        <taxon>Actinomycetota</taxon>
        <taxon>Actinomycetes</taxon>
        <taxon>Streptosporangiales</taxon>
        <taxon>Thermomonosporaceae</taxon>
        <taxon>Actinomadura</taxon>
    </lineage>
</organism>
<dbReference type="PANTHER" id="PTHR43434:SF1">
    <property type="entry name" value="PHOSPHOGLYCOLATE PHOSPHATASE"/>
    <property type="match status" value="1"/>
</dbReference>
<dbReference type="PANTHER" id="PTHR43434">
    <property type="entry name" value="PHOSPHOGLYCOLATE PHOSPHATASE"/>
    <property type="match status" value="1"/>
</dbReference>
<protein>
    <submittedName>
        <fullName evidence="1">Haloacid dehalogenase domain-containing protein hydrolase</fullName>
    </submittedName>
</protein>
<accession>A0A7D3VWE2</accession>
<dbReference type="Proteomes" id="UP000501240">
    <property type="component" value="Chromosome"/>
</dbReference>
<dbReference type="InterPro" id="IPR036412">
    <property type="entry name" value="HAD-like_sf"/>
</dbReference>
<proteinExistence type="predicted"/>
<keyword evidence="2" id="KW-1185">Reference proteome</keyword>
<dbReference type="Gene3D" id="3.40.50.1000">
    <property type="entry name" value="HAD superfamily/HAD-like"/>
    <property type="match status" value="2"/>
</dbReference>
<dbReference type="EMBL" id="CP053892">
    <property type="protein sequence ID" value="QKG22554.1"/>
    <property type="molecule type" value="Genomic_DNA"/>
</dbReference>
<dbReference type="InterPro" id="IPR023214">
    <property type="entry name" value="HAD_sf"/>
</dbReference>
<dbReference type="SUPFAM" id="SSF56784">
    <property type="entry name" value="HAD-like"/>
    <property type="match status" value="1"/>
</dbReference>
<gene>
    <name evidence="1" type="ORF">ACTIVE_4194</name>
</gene>
<dbReference type="RefSeq" id="WP_173096656.1">
    <property type="nucleotide sequence ID" value="NZ_CP053892.1"/>
</dbReference>
<dbReference type="Pfam" id="PF12710">
    <property type="entry name" value="HAD"/>
    <property type="match status" value="1"/>
</dbReference>
<dbReference type="Gene3D" id="1.10.150.240">
    <property type="entry name" value="Putative phosphatase, domain 2"/>
    <property type="match status" value="1"/>
</dbReference>
<evidence type="ECO:0000313" key="1">
    <source>
        <dbReference type="EMBL" id="QKG22554.1"/>
    </source>
</evidence>
<reference evidence="1 2" key="1">
    <citation type="submission" date="2020-05" db="EMBL/GenBank/DDBJ databases">
        <title>Actinomadura verrucosospora NRRL-B18236 (PFL_A860) Genome sequencing and assembly.</title>
        <authorList>
            <person name="Samborskyy M."/>
        </authorList>
    </citation>
    <scope>NUCLEOTIDE SEQUENCE [LARGE SCALE GENOMIC DNA]</scope>
    <source>
        <strain evidence="1 2">NRRL:B18236</strain>
    </source>
</reference>
<sequence length="216" mass="22282">MLDLDSPKIPRPDGAGLAVGFDLDLTLADTRAAIAAVYTAMAARTGVAIDTDLVLQRIGPPLEVEMAYWFPPERVPAMMDLYREIYPDVAIPATGLMPGAVAALEAVRSVGGRVVVVSGKNQRDTERTVSFLGLDVDVAVGGLFGADKGTVLLEHGARAYIGDHTGDVDAARAASAVAVGVATGAFDSAALTAYGADVVLPDLNAFPGWLAEFAAA</sequence>
<dbReference type="InterPro" id="IPR023198">
    <property type="entry name" value="PGP-like_dom2"/>
</dbReference>
<dbReference type="GO" id="GO:0008967">
    <property type="term" value="F:phosphoglycolate phosphatase activity"/>
    <property type="evidence" value="ECO:0007669"/>
    <property type="project" value="TreeGrafter"/>
</dbReference>
<dbReference type="AlphaFoldDB" id="A0A7D3VWE2"/>